<evidence type="ECO:0000256" key="14">
    <source>
        <dbReference type="PIRSR" id="PIRSR606262-3"/>
    </source>
</evidence>
<dbReference type="CDD" id="cd01283">
    <property type="entry name" value="cytidine_deaminase"/>
    <property type="match status" value="1"/>
</dbReference>
<keyword evidence="6 14" id="KW-0479">Metal-binding</keyword>
<evidence type="ECO:0000256" key="4">
    <source>
        <dbReference type="ARBA" id="ARBA00012783"/>
    </source>
</evidence>
<dbReference type="GO" id="GO:0042802">
    <property type="term" value="F:identical protein binding"/>
    <property type="evidence" value="ECO:0007669"/>
    <property type="project" value="UniProtKB-ARBA"/>
</dbReference>
<dbReference type="InterPro" id="IPR016193">
    <property type="entry name" value="Cytidine_deaminase-like"/>
</dbReference>
<dbReference type="InterPro" id="IPR002125">
    <property type="entry name" value="CMP_dCMP_dom"/>
</dbReference>
<dbReference type="PANTHER" id="PTHR11644:SF2">
    <property type="entry name" value="CYTIDINE DEAMINASE"/>
    <property type="match status" value="1"/>
</dbReference>
<feature type="binding site" evidence="14">
    <location>
        <position position="91"/>
    </location>
    <ligand>
        <name>Zn(2+)</name>
        <dbReference type="ChEBI" id="CHEBI:29105"/>
        <note>catalytic</note>
    </ligand>
</feature>
<evidence type="ECO:0000256" key="6">
    <source>
        <dbReference type="ARBA" id="ARBA00022723"/>
    </source>
</evidence>
<feature type="active site" description="Proton donor" evidence="12">
    <location>
        <position position="57"/>
    </location>
</feature>
<dbReference type="Gene3D" id="3.40.140.10">
    <property type="entry name" value="Cytidine Deaminase, domain 2"/>
    <property type="match status" value="1"/>
</dbReference>
<dbReference type="GO" id="GO:0008270">
    <property type="term" value="F:zinc ion binding"/>
    <property type="evidence" value="ECO:0007669"/>
    <property type="project" value="UniProtKB-UniRule"/>
</dbReference>
<dbReference type="GO" id="GO:0072527">
    <property type="term" value="P:pyrimidine-containing compound metabolic process"/>
    <property type="evidence" value="ECO:0007669"/>
    <property type="project" value="UniProtKB-ARBA"/>
</dbReference>
<evidence type="ECO:0000256" key="11">
    <source>
        <dbReference type="ARBA" id="ARBA00049558"/>
    </source>
</evidence>
<evidence type="ECO:0000256" key="2">
    <source>
        <dbReference type="ARBA" id="ARBA00003949"/>
    </source>
</evidence>
<feature type="binding site" evidence="14">
    <location>
        <position position="88"/>
    </location>
    <ligand>
        <name>Zn(2+)</name>
        <dbReference type="ChEBI" id="CHEBI:29105"/>
        <note>catalytic</note>
    </ligand>
</feature>
<evidence type="ECO:0000256" key="8">
    <source>
        <dbReference type="ARBA" id="ARBA00022833"/>
    </source>
</evidence>
<proteinExistence type="inferred from homology"/>
<dbReference type="PROSITE" id="PS00903">
    <property type="entry name" value="CYT_DCMP_DEAMINASES_1"/>
    <property type="match status" value="1"/>
</dbReference>
<dbReference type="GO" id="GO:0004126">
    <property type="term" value="F:cytidine deaminase activity"/>
    <property type="evidence" value="ECO:0007669"/>
    <property type="project" value="UniProtKB-UniRule"/>
</dbReference>
<dbReference type="NCBIfam" id="TIGR01354">
    <property type="entry name" value="cyt_deam_tetra"/>
    <property type="match status" value="1"/>
</dbReference>
<sequence length="129" mass="13812">MKYDLQDLIAMAAAARDKAYAPYSHFRVGAALLTAGGKVYTGCNIENASYGLTVCAERVALFQAVAAGEREFTALAVVGGDLEACFPCGACRQVLAEFAPDLEVITGRPGGSIHRRRLRELLPDTFTLK</sequence>
<evidence type="ECO:0000259" key="16">
    <source>
        <dbReference type="PROSITE" id="PS51747"/>
    </source>
</evidence>
<dbReference type="Proteomes" id="UP000063718">
    <property type="component" value="Unassembled WGS sequence"/>
</dbReference>
<dbReference type="InterPro" id="IPR050202">
    <property type="entry name" value="Cyt/Deoxycyt_deaminase"/>
</dbReference>
<organism evidence="17">
    <name type="scientific">Moorella thermoacetica Y72</name>
    <dbReference type="NCBI Taxonomy" id="1325331"/>
    <lineage>
        <taxon>Bacteria</taxon>
        <taxon>Bacillati</taxon>
        <taxon>Bacillota</taxon>
        <taxon>Clostridia</taxon>
        <taxon>Neomoorellales</taxon>
        <taxon>Neomoorellaceae</taxon>
        <taxon>Neomoorella</taxon>
    </lineage>
</organism>
<dbReference type="InterPro" id="IPR016192">
    <property type="entry name" value="APOBEC/CMP_deaminase_Zn-bd"/>
</dbReference>
<evidence type="ECO:0000256" key="3">
    <source>
        <dbReference type="ARBA" id="ARBA00006576"/>
    </source>
</evidence>
<dbReference type="NCBIfam" id="NF004064">
    <property type="entry name" value="PRK05578.1"/>
    <property type="match status" value="1"/>
</dbReference>
<feature type="binding site" evidence="13">
    <location>
        <begin position="44"/>
        <end position="50"/>
    </location>
    <ligand>
        <name>substrate</name>
    </ligand>
</feature>
<protein>
    <recommendedName>
        <fullName evidence="5 15">Cytidine deaminase</fullName>
        <ecNumber evidence="4 15">3.5.4.5</ecNumber>
    </recommendedName>
    <alternativeName>
        <fullName evidence="9 15">Cytidine aminohydrolase</fullName>
    </alternativeName>
</protein>
<dbReference type="EC" id="3.5.4.5" evidence="4 15"/>
<evidence type="ECO:0000256" key="7">
    <source>
        <dbReference type="ARBA" id="ARBA00022801"/>
    </source>
</evidence>
<gene>
    <name evidence="17" type="ORF">MTY_1667</name>
</gene>
<dbReference type="InterPro" id="IPR006262">
    <property type="entry name" value="Cyt_deam_tetra"/>
</dbReference>
<evidence type="ECO:0000256" key="13">
    <source>
        <dbReference type="PIRSR" id="PIRSR606262-2"/>
    </source>
</evidence>
<reference evidence="17" key="1">
    <citation type="journal article" date="2014" name="Gene">
        <title>Genome-guided analysis of transformation efficiency and carbon dioxide assimilation by Moorella thermoacetica Y72.</title>
        <authorList>
            <person name="Tsukahara K."/>
            <person name="Kita A."/>
            <person name="Nakashimada Y."/>
            <person name="Hoshino T."/>
            <person name="Murakami K."/>
        </authorList>
    </citation>
    <scope>NUCLEOTIDE SEQUENCE [LARGE SCALE GENOMIC DNA]</scope>
    <source>
        <strain evidence="17">Y72</strain>
    </source>
</reference>
<dbReference type="SUPFAM" id="SSF53927">
    <property type="entry name" value="Cytidine deaminase-like"/>
    <property type="match status" value="1"/>
</dbReference>
<evidence type="ECO:0000256" key="12">
    <source>
        <dbReference type="PIRSR" id="PIRSR606262-1"/>
    </source>
</evidence>
<dbReference type="PROSITE" id="PS51747">
    <property type="entry name" value="CYT_DCMP_DEAMINASES_2"/>
    <property type="match status" value="1"/>
</dbReference>
<dbReference type="GO" id="GO:0005829">
    <property type="term" value="C:cytosol"/>
    <property type="evidence" value="ECO:0007669"/>
    <property type="project" value="TreeGrafter"/>
</dbReference>
<dbReference type="FunFam" id="3.40.140.10:FF:000008">
    <property type="entry name" value="Cytidine deaminase"/>
    <property type="match status" value="1"/>
</dbReference>
<evidence type="ECO:0000256" key="15">
    <source>
        <dbReference type="RuleBase" id="RU364006"/>
    </source>
</evidence>
<dbReference type="EMBL" id="DF238840">
    <property type="protein sequence ID" value="GAF26328.1"/>
    <property type="molecule type" value="Genomic_DNA"/>
</dbReference>
<dbReference type="AlphaFoldDB" id="A0A0S6UEE2"/>
<keyword evidence="7 15" id="KW-0378">Hydrolase</keyword>
<comment type="cofactor">
    <cofactor evidence="1 14 15">
        <name>Zn(2+)</name>
        <dbReference type="ChEBI" id="CHEBI:29105"/>
    </cofactor>
</comment>
<feature type="domain" description="CMP/dCMP-type deaminase" evidence="16">
    <location>
        <begin position="3"/>
        <end position="129"/>
    </location>
</feature>
<comment type="function">
    <text evidence="2 15">This enzyme scavenges exogenous and endogenous cytidine and 2'-deoxycytidine for UMP synthesis.</text>
</comment>
<evidence type="ECO:0000256" key="1">
    <source>
        <dbReference type="ARBA" id="ARBA00001947"/>
    </source>
</evidence>
<name>A0A0S6UEE2_NEOTH</name>
<dbReference type="GO" id="GO:0055086">
    <property type="term" value="P:nucleobase-containing small molecule metabolic process"/>
    <property type="evidence" value="ECO:0007669"/>
    <property type="project" value="UniProtKB-ARBA"/>
</dbReference>
<dbReference type="PANTHER" id="PTHR11644">
    <property type="entry name" value="CYTIDINE DEAMINASE"/>
    <property type="match status" value="1"/>
</dbReference>
<evidence type="ECO:0000256" key="5">
    <source>
        <dbReference type="ARBA" id="ARBA00018266"/>
    </source>
</evidence>
<evidence type="ECO:0000256" key="10">
    <source>
        <dbReference type="ARBA" id="ARBA00049252"/>
    </source>
</evidence>
<dbReference type="Pfam" id="PF00383">
    <property type="entry name" value="dCMP_cyt_deam_1"/>
    <property type="match status" value="1"/>
</dbReference>
<comment type="similarity">
    <text evidence="3 15">Belongs to the cytidine and deoxycytidylate deaminase family.</text>
</comment>
<feature type="binding site" evidence="14">
    <location>
        <position position="55"/>
    </location>
    <ligand>
        <name>Zn(2+)</name>
        <dbReference type="ChEBI" id="CHEBI:29105"/>
        <note>catalytic</note>
    </ligand>
</feature>
<comment type="catalytic activity">
    <reaction evidence="11 15">
        <text>cytidine + H2O + H(+) = uridine + NH4(+)</text>
        <dbReference type="Rhea" id="RHEA:16069"/>
        <dbReference type="ChEBI" id="CHEBI:15377"/>
        <dbReference type="ChEBI" id="CHEBI:15378"/>
        <dbReference type="ChEBI" id="CHEBI:16704"/>
        <dbReference type="ChEBI" id="CHEBI:17562"/>
        <dbReference type="ChEBI" id="CHEBI:28938"/>
        <dbReference type="EC" id="3.5.4.5"/>
    </reaction>
</comment>
<accession>A0A0S6UEE2</accession>
<evidence type="ECO:0000256" key="9">
    <source>
        <dbReference type="ARBA" id="ARBA00032005"/>
    </source>
</evidence>
<evidence type="ECO:0000313" key="17">
    <source>
        <dbReference type="EMBL" id="GAF26328.1"/>
    </source>
</evidence>
<dbReference type="RefSeq" id="WP_025774032.1">
    <property type="nucleotide sequence ID" value="NZ_DF238840.1"/>
</dbReference>
<keyword evidence="8 14" id="KW-0862">Zinc</keyword>
<comment type="catalytic activity">
    <reaction evidence="10 15">
        <text>2'-deoxycytidine + H2O + H(+) = 2'-deoxyuridine + NH4(+)</text>
        <dbReference type="Rhea" id="RHEA:13433"/>
        <dbReference type="ChEBI" id="CHEBI:15377"/>
        <dbReference type="ChEBI" id="CHEBI:15378"/>
        <dbReference type="ChEBI" id="CHEBI:15698"/>
        <dbReference type="ChEBI" id="CHEBI:16450"/>
        <dbReference type="ChEBI" id="CHEBI:28938"/>
        <dbReference type="EC" id="3.5.4.5"/>
    </reaction>
</comment>